<proteinExistence type="predicted"/>
<reference evidence="2" key="1">
    <citation type="submission" date="2021-01" db="EMBL/GenBank/DDBJ databases">
        <authorList>
            <person name="Corre E."/>
            <person name="Pelletier E."/>
            <person name="Niang G."/>
            <person name="Scheremetjew M."/>
            <person name="Finn R."/>
            <person name="Kale V."/>
            <person name="Holt S."/>
            <person name="Cochrane G."/>
            <person name="Meng A."/>
            <person name="Brown T."/>
            <person name="Cohen L."/>
        </authorList>
    </citation>
    <scope>NUCLEOTIDE SEQUENCE</scope>
    <source>
        <strain evidence="2">SL-175</strain>
    </source>
</reference>
<evidence type="ECO:0000256" key="1">
    <source>
        <dbReference type="SAM" id="MobiDB-lite"/>
    </source>
</evidence>
<dbReference type="EMBL" id="HBFC01036070">
    <property type="protein sequence ID" value="CAD8722238.1"/>
    <property type="molecule type" value="Transcribed_RNA"/>
</dbReference>
<name>A0A7S0T0W8_9CHLO</name>
<organism evidence="2">
    <name type="scientific">Mantoniella antarctica</name>
    <dbReference type="NCBI Taxonomy" id="81844"/>
    <lineage>
        <taxon>Eukaryota</taxon>
        <taxon>Viridiplantae</taxon>
        <taxon>Chlorophyta</taxon>
        <taxon>Mamiellophyceae</taxon>
        <taxon>Mamiellales</taxon>
        <taxon>Mamiellaceae</taxon>
        <taxon>Mantoniella</taxon>
    </lineage>
</organism>
<dbReference type="AlphaFoldDB" id="A0A7S0T0W8"/>
<feature type="region of interest" description="Disordered" evidence="1">
    <location>
        <begin position="106"/>
        <end position="126"/>
    </location>
</feature>
<sequence length="126" mass="13758">MAAMCCRVRQIEAALRMVESRHAREMEEARTEVCYLQETNAALLDANQQLPTLSATHVQLERERVARKEAERALRATFPVEAKAGTNAGAGAGGVEELVQVDYSLGHVSPSHNPSARWVTPTDSGE</sequence>
<protein>
    <submittedName>
        <fullName evidence="2">Uncharacterized protein</fullName>
    </submittedName>
</protein>
<gene>
    <name evidence="2" type="ORF">MANT1106_LOCUS21452</name>
</gene>
<accession>A0A7S0T0W8</accession>
<evidence type="ECO:0000313" key="2">
    <source>
        <dbReference type="EMBL" id="CAD8722238.1"/>
    </source>
</evidence>